<reference evidence="2 3" key="1">
    <citation type="submission" date="2015-01" db="EMBL/GenBank/DDBJ databases">
        <title>The Genome Sequence of Exophiala oligosperma CBS72588.</title>
        <authorList>
            <consortium name="The Broad Institute Genomics Platform"/>
            <person name="Cuomo C."/>
            <person name="de Hoog S."/>
            <person name="Gorbushina A."/>
            <person name="Stielow B."/>
            <person name="Teixiera M."/>
            <person name="Abouelleil A."/>
            <person name="Chapman S.B."/>
            <person name="Priest M."/>
            <person name="Young S.K."/>
            <person name="Wortman J."/>
            <person name="Nusbaum C."/>
            <person name="Birren B."/>
        </authorList>
    </citation>
    <scope>NUCLEOTIDE SEQUENCE [LARGE SCALE GENOMIC DNA]</scope>
    <source>
        <strain evidence="2 3">CBS 72588</strain>
    </source>
</reference>
<feature type="compositionally biased region" description="Polar residues" evidence="1">
    <location>
        <begin position="607"/>
        <end position="623"/>
    </location>
</feature>
<protein>
    <submittedName>
        <fullName evidence="2">Uncharacterized protein</fullName>
    </submittedName>
</protein>
<feature type="region of interest" description="Disordered" evidence="1">
    <location>
        <begin position="803"/>
        <end position="832"/>
    </location>
</feature>
<feature type="compositionally biased region" description="Polar residues" evidence="1">
    <location>
        <begin position="847"/>
        <end position="856"/>
    </location>
</feature>
<dbReference type="VEuPathDB" id="FungiDB:PV06_05700"/>
<dbReference type="STRING" id="215243.A0A0D2DI62"/>
<dbReference type="GeneID" id="27357774"/>
<feature type="compositionally biased region" description="Basic residues" evidence="1">
    <location>
        <begin position="806"/>
        <end position="815"/>
    </location>
</feature>
<name>A0A0D2DI62_9EURO</name>
<feature type="compositionally biased region" description="Low complexity" evidence="1">
    <location>
        <begin position="597"/>
        <end position="606"/>
    </location>
</feature>
<proteinExistence type="predicted"/>
<evidence type="ECO:0000313" key="3">
    <source>
        <dbReference type="Proteomes" id="UP000053342"/>
    </source>
</evidence>
<evidence type="ECO:0000256" key="1">
    <source>
        <dbReference type="SAM" id="MobiDB-lite"/>
    </source>
</evidence>
<accession>A0A0D2DI62</accession>
<keyword evidence="3" id="KW-1185">Reference proteome</keyword>
<dbReference type="RefSeq" id="XP_016262331.1">
    <property type="nucleotide sequence ID" value="XM_016406727.1"/>
</dbReference>
<feature type="region of interest" description="Disordered" evidence="1">
    <location>
        <begin position="277"/>
        <end position="296"/>
    </location>
</feature>
<feature type="region of interest" description="Disordered" evidence="1">
    <location>
        <begin position="847"/>
        <end position="917"/>
    </location>
</feature>
<organism evidence="2 3">
    <name type="scientific">Exophiala oligosperma</name>
    <dbReference type="NCBI Taxonomy" id="215243"/>
    <lineage>
        <taxon>Eukaryota</taxon>
        <taxon>Fungi</taxon>
        <taxon>Dikarya</taxon>
        <taxon>Ascomycota</taxon>
        <taxon>Pezizomycotina</taxon>
        <taxon>Eurotiomycetes</taxon>
        <taxon>Chaetothyriomycetidae</taxon>
        <taxon>Chaetothyriales</taxon>
        <taxon>Herpotrichiellaceae</taxon>
        <taxon>Exophiala</taxon>
    </lineage>
</organism>
<feature type="compositionally biased region" description="Low complexity" evidence="1">
    <location>
        <begin position="672"/>
        <end position="684"/>
    </location>
</feature>
<dbReference type="Proteomes" id="UP000053342">
    <property type="component" value="Unassembled WGS sequence"/>
</dbReference>
<dbReference type="HOGENOM" id="CLU_005860_1_0_1"/>
<feature type="region of interest" description="Disordered" evidence="1">
    <location>
        <begin position="584"/>
        <end position="698"/>
    </location>
</feature>
<feature type="compositionally biased region" description="Acidic residues" evidence="1">
    <location>
        <begin position="1013"/>
        <end position="1027"/>
    </location>
</feature>
<evidence type="ECO:0000313" key="2">
    <source>
        <dbReference type="EMBL" id="KIW42115.1"/>
    </source>
</evidence>
<dbReference type="AlphaFoldDB" id="A0A0D2DI62"/>
<feature type="compositionally biased region" description="Pro residues" evidence="1">
    <location>
        <begin position="980"/>
        <end position="990"/>
    </location>
</feature>
<gene>
    <name evidence="2" type="ORF">PV06_05700</name>
</gene>
<dbReference type="OrthoDB" id="3903581at2759"/>
<dbReference type="EMBL" id="KN847336">
    <property type="protein sequence ID" value="KIW42115.1"/>
    <property type="molecule type" value="Genomic_DNA"/>
</dbReference>
<feature type="compositionally biased region" description="Basic residues" evidence="1">
    <location>
        <begin position="904"/>
        <end position="917"/>
    </location>
</feature>
<sequence length="1027" mass="114684">MASLRMDSEEVPPRSRPSSFELLITCNPPILQSLLAQVPTDTIFRLYQTSYCLRDFLTKSPTSWRYISWRLYQPTISNAIAPANGAIGPRQSSNYALDQILLNIINPFSTRLVSLELDNTAVSGATLTSTVLILRRDTLRHVSVRGCKNVSLKYHINPWLQMHALARESQSARGPTGFETLALESLYTYRCRHHRRRPYLPSSLSRKESDSEPTHELVNTCHKLGIWTDTAWCTTPGARCFRRRGYVKMRMPQGTREVWVVYDRLWRSRNWLGPIDSSRSTGSAQPKKRRMDGRSWEFDEEGVNGEAIGVNREGKATPAHLRQTHKAFVEDIVCHNCSVEILERCEQCSVMMHCTGCRKTLCASCAFDRPYLRNKNAPEEERNKYWWAPGYAVSPCTMQDQDQPANAAIGAQNADPNMLPNIKFRWCCTEPVFSGGGGITFGNTNSRETDKIRAAPLPIGKGWEDPEFGPERPDVEDELVQQGPGGRWPSIDSFFKTAEALGSNEPPSFSIPRVLCDECYSAEHWRLKCKACATALCLKHDIGDRMKTRICGYRDVVVERQDFKSRQKALKLLATLVRHRKERLAAEKPATEQDQASSSLKGPSSSRLTPTPQRPSTSESLTYGTEREEAVDTPVVGLEQTLRAHRAPLAELDPTHRPLSPASTSTGPLSRSTSPTPSFHSTPATPEPSANPLHSGEDEASALPLWQGCQAFFCPATRAPGDHRRRCPAIMKQCFECRVNICGDCVSTLEPPCPCKGCRAHQTEEQVSSPDPAPLFFCPNCRWGRMESGKCKRRSEAFLIAQSSSRKMKKRRDRIRKPVEERRLGGPTSLASTEEAIDGLVDFFTSLHTTPNRTNSPQPPPGESRPSASNQQNPPPAANRPASMQALLTSLPMPTGIPMGTLHAQHHHHHHHHHRHILPPHLNEFQELEDMGLLARDLIRRIQRLRDQYRPGSLAAIALPDVRVHHNGNNAAGPAVAQAPPRPLANPQPRPQQQNGIAVAGPADPVQMGNNQEIDDRESGTDEEEED</sequence>
<feature type="region of interest" description="Disordered" evidence="1">
    <location>
        <begin position="968"/>
        <end position="1027"/>
    </location>
</feature>
<feature type="compositionally biased region" description="Polar residues" evidence="1">
    <location>
        <begin position="661"/>
        <end position="671"/>
    </location>
</feature>